<evidence type="ECO:0000256" key="6">
    <source>
        <dbReference type="SAM" id="Phobius"/>
    </source>
</evidence>
<feature type="transmembrane region" description="Helical" evidence="6">
    <location>
        <begin position="373"/>
        <end position="392"/>
    </location>
</feature>
<dbReference type="Proteomes" id="UP000034154">
    <property type="component" value="Unassembled WGS sequence"/>
</dbReference>
<evidence type="ECO:0000313" key="9">
    <source>
        <dbReference type="EMBL" id="KKT71706.1"/>
    </source>
</evidence>
<keyword evidence="5 6" id="KW-0472">Membrane</keyword>
<protein>
    <submittedName>
        <fullName evidence="9">ComEC/Rec2-related protein</fullName>
    </submittedName>
</protein>
<dbReference type="NCBIfam" id="TIGR00360">
    <property type="entry name" value="ComEC_N-term"/>
    <property type="match status" value="1"/>
</dbReference>
<keyword evidence="4 6" id="KW-1133">Transmembrane helix</keyword>
<evidence type="ECO:0000256" key="1">
    <source>
        <dbReference type="ARBA" id="ARBA00004651"/>
    </source>
</evidence>
<feature type="domain" description="DUF4131" evidence="8">
    <location>
        <begin position="17"/>
        <end position="139"/>
    </location>
</feature>
<proteinExistence type="predicted"/>
<feature type="transmembrane region" description="Helical" evidence="6">
    <location>
        <begin position="342"/>
        <end position="366"/>
    </location>
</feature>
<dbReference type="PANTHER" id="PTHR30619">
    <property type="entry name" value="DNA INTERNALIZATION/COMPETENCE PROTEIN COMEC/REC2"/>
    <property type="match status" value="1"/>
</dbReference>
<dbReference type="Pfam" id="PF13567">
    <property type="entry name" value="DUF4131"/>
    <property type="match status" value="1"/>
</dbReference>
<reference evidence="9 10" key="1">
    <citation type="journal article" date="2015" name="Nature">
        <title>rRNA introns, odd ribosomes, and small enigmatic genomes across a large radiation of phyla.</title>
        <authorList>
            <person name="Brown C.T."/>
            <person name="Hug L.A."/>
            <person name="Thomas B.C."/>
            <person name="Sharon I."/>
            <person name="Castelle C.J."/>
            <person name="Singh A."/>
            <person name="Wilkins M.J."/>
            <person name="Williams K.H."/>
            <person name="Banfield J.F."/>
        </authorList>
    </citation>
    <scope>NUCLEOTIDE SEQUENCE [LARGE SCALE GENOMIC DNA]</scope>
</reference>
<feature type="transmembrane region" description="Helical" evidence="6">
    <location>
        <begin position="204"/>
        <end position="226"/>
    </location>
</feature>
<sequence>MAWEQDNFFKNWSTIAKSPSRSLFIVLLVLLLGLSVKAIFFSEPVSPSVRDYVDKETVITGTIAGEIIQREAAQEITLKNAEIGGELPNGKIMVRLPKFQDFSTGDILEFRCELIVPEPFDGFDYAAYLESRGIYAVCYQPKSLAVQGKAEWNIGDALLSLRLAMIERLGKIFPEPHAAFMSGVLFGGSQGLSQDMKDDFSETGLSHVMAASGYNVSIFSQILLLLLMRSTLGRRRAIIVSGLFVILYIFLAGATPPVIRAGIMATTVMLGTWLGRKPHAGNLLLTSAFLMMVFNPRLISDVGFQLSFAATGGLMLLSSWFGERVKFIPETFGLRESCSASLAAISATLPIMLWHFGSTSFIAPLVNLLVLPWIPYLMLLGGIALGIGWLSIPLGAIVAVPAAALSSFVLLLVTWFGALPFASVTLPKILSATLALGFFVFLLSLTFFEKKSPASNV</sequence>
<dbReference type="GO" id="GO:0005886">
    <property type="term" value="C:plasma membrane"/>
    <property type="evidence" value="ECO:0007669"/>
    <property type="project" value="UniProtKB-SubCell"/>
</dbReference>
<dbReference type="PANTHER" id="PTHR30619:SF7">
    <property type="entry name" value="BETA-LACTAMASE DOMAIN PROTEIN"/>
    <property type="match status" value="1"/>
</dbReference>
<keyword evidence="2" id="KW-1003">Cell membrane</keyword>
<evidence type="ECO:0000259" key="8">
    <source>
        <dbReference type="Pfam" id="PF13567"/>
    </source>
</evidence>
<feature type="transmembrane region" description="Helical" evidence="6">
    <location>
        <begin position="302"/>
        <end position="322"/>
    </location>
</feature>
<dbReference type="EMBL" id="LCJB01000010">
    <property type="protein sequence ID" value="KKT71706.1"/>
    <property type="molecule type" value="Genomic_DNA"/>
</dbReference>
<evidence type="ECO:0000313" key="10">
    <source>
        <dbReference type="Proteomes" id="UP000034154"/>
    </source>
</evidence>
<accession>A0A0G1JJD6</accession>
<evidence type="ECO:0000256" key="4">
    <source>
        <dbReference type="ARBA" id="ARBA00022989"/>
    </source>
</evidence>
<dbReference type="InterPro" id="IPR052159">
    <property type="entry name" value="Competence_DNA_uptake"/>
</dbReference>
<name>A0A0G1JJD6_9BACT</name>
<keyword evidence="3 6" id="KW-0812">Transmembrane</keyword>
<feature type="transmembrane region" description="Helical" evidence="6">
    <location>
        <begin position="429"/>
        <end position="448"/>
    </location>
</feature>
<feature type="transmembrane region" description="Helical" evidence="6">
    <location>
        <begin position="398"/>
        <end position="422"/>
    </location>
</feature>
<gene>
    <name evidence="9" type="ORF">UW63_C0010G0007</name>
</gene>
<organism evidence="9 10">
    <name type="scientific">Candidatus Uhrbacteria bacterium GW2011_GWF2_44_350</name>
    <dbReference type="NCBI Taxonomy" id="1619000"/>
    <lineage>
        <taxon>Bacteria</taxon>
        <taxon>Candidatus Uhriibacteriota</taxon>
    </lineage>
</organism>
<evidence type="ECO:0000256" key="5">
    <source>
        <dbReference type="ARBA" id="ARBA00023136"/>
    </source>
</evidence>
<dbReference type="AlphaFoldDB" id="A0A0G1JJD6"/>
<evidence type="ECO:0000256" key="2">
    <source>
        <dbReference type="ARBA" id="ARBA00022475"/>
    </source>
</evidence>
<dbReference type="InterPro" id="IPR004477">
    <property type="entry name" value="ComEC_N"/>
</dbReference>
<evidence type="ECO:0000259" key="7">
    <source>
        <dbReference type="Pfam" id="PF03772"/>
    </source>
</evidence>
<feature type="domain" description="ComEC/Rec2-related protein" evidence="7">
    <location>
        <begin position="185"/>
        <end position="447"/>
    </location>
</feature>
<feature type="transmembrane region" description="Helical" evidence="6">
    <location>
        <begin position="238"/>
        <end position="259"/>
    </location>
</feature>
<comment type="subcellular location">
    <subcellularLocation>
        <location evidence="1">Cell membrane</location>
        <topology evidence="1">Multi-pass membrane protein</topology>
    </subcellularLocation>
</comment>
<comment type="caution">
    <text evidence="9">The sequence shown here is derived from an EMBL/GenBank/DDBJ whole genome shotgun (WGS) entry which is preliminary data.</text>
</comment>
<evidence type="ECO:0000256" key="3">
    <source>
        <dbReference type="ARBA" id="ARBA00022692"/>
    </source>
</evidence>
<dbReference type="InterPro" id="IPR025405">
    <property type="entry name" value="DUF4131"/>
</dbReference>
<dbReference type="Pfam" id="PF03772">
    <property type="entry name" value="Competence"/>
    <property type="match status" value="1"/>
</dbReference>